<keyword evidence="16" id="KW-1185">Reference proteome</keyword>
<dbReference type="Pfam" id="PF07776">
    <property type="entry name" value="zf-AD"/>
    <property type="match status" value="1"/>
</dbReference>
<evidence type="ECO:0000259" key="13">
    <source>
        <dbReference type="PROSITE" id="PS50157"/>
    </source>
</evidence>
<comment type="similarity">
    <text evidence="2">Belongs to the krueppel C2H2-type zinc-finger protein family.</text>
</comment>
<dbReference type="EMBL" id="OV121137">
    <property type="protein sequence ID" value="CAH0559042.1"/>
    <property type="molecule type" value="Genomic_DNA"/>
</dbReference>
<dbReference type="GO" id="GO:0005634">
    <property type="term" value="C:nucleus"/>
    <property type="evidence" value="ECO:0007669"/>
    <property type="project" value="UniProtKB-SubCell"/>
</dbReference>
<dbReference type="FunFam" id="3.30.160.60:FF:001235">
    <property type="entry name" value="Si:ch211-119o8.6"/>
    <property type="match status" value="1"/>
</dbReference>
<dbReference type="OrthoDB" id="4748970at2759"/>
<dbReference type="FunFam" id="3.30.160.60:FF:000065">
    <property type="entry name" value="B-cell CLL/lymphoma 6, member B"/>
    <property type="match status" value="1"/>
</dbReference>
<dbReference type="SUPFAM" id="SSF57667">
    <property type="entry name" value="beta-beta-alpha zinc fingers"/>
    <property type="match status" value="5"/>
</dbReference>
<feature type="binding site" evidence="12">
    <location>
        <position position="14"/>
    </location>
    <ligand>
        <name>Zn(2+)</name>
        <dbReference type="ChEBI" id="CHEBI:29105"/>
    </ligand>
</feature>
<feature type="binding site" evidence="12">
    <location>
        <position position="17"/>
    </location>
    <ligand>
        <name>Zn(2+)</name>
        <dbReference type="ChEBI" id="CHEBI:29105"/>
    </ligand>
</feature>
<feature type="domain" description="ZAD" evidence="14">
    <location>
        <begin position="12"/>
        <end position="88"/>
    </location>
</feature>
<dbReference type="Pfam" id="PF13912">
    <property type="entry name" value="zf-C2H2_6"/>
    <property type="match status" value="2"/>
</dbReference>
<evidence type="ECO:0000256" key="10">
    <source>
        <dbReference type="ARBA" id="ARBA00023242"/>
    </source>
</evidence>
<dbReference type="SMART" id="SM00355">
    <property type="entry name" value="ZnF_C2H2"/>
    <property type="match status" value="10"/>
</dbReference>
<keyword evidence="8" id="KW-0238">DNA-binding</keyword>
<name>A0A9P0B730_BRAAE</name>
<evidence type="ECO:0000256" key="11">
    <source>
        <dbReference type="PROSITE-ProRule" id="PRU00042"/>
    </source>
</evidence>
<sequence length="551" mass="63014">MDTTDAWRTYATICRLCLQKDGFMLGIFNHIQGKDKSIYKKIIDCTALQITFGDGLPNVICHRCLYKVEFCLEFRQLCFMSDATLRQINGVSGPRRENGFSQIPLYEQLGNANDEDVVMVVDPTALDYDSEFESDNERQSDNDALENNDYDCKNISMCKFCDHAFTDKNECFEHESVAHNNEIPYSCSECSMDFSDRLQYSAHLKSVHQNDKPYNCPQCDKTFARRSDLRKHTVVHTGIKPFTCTVCSKSFSRNTNLSKHMRIHSGQKPFVCSKCPKTFISKGDLTRHGMIHSGQKPFHCNYCNLSFARKDKLLRHEKKHFVQDSTDKTEELQNLRENLGLEFDNVNSNQSECFAEEKTAEGSENMVINLDPFNHNNFNSTPNRDIASESEQNDVLSIQKQDSDVAEGSSIPQVPAHITGDSFSNGTLANGKPAAIKNHQCTICNRRFLTPDNLRYHHASHTGIRPFSCSTCNKSFIRKRELDRHIVTHTGMRPFKCTKCNKSFGRKDKLVRHMRIHDVNREHSCLTCGALFSRKDALIQHSKVHVKEEIV</sequence>
<evidence type="ECO:0000256" key="9">
    <source>
        <dbReference type="ARBA" id="ARBA00023163"/>
    </source>
</evidence>
<comment type="subcellular location">
    <subcellularLocation>
        <location evidence="1">Nucleus</location>
    </subcellularLocation>
</comment>
<evidence type="ECO:0000313" key="15">
    <source>
        <dbReference type="EMBL" id="CAH0559042.1"/>
    </source>
</evidence>
<feature type="binding site" evidence="12">
    <location>
        <position position="61"/>
    </location>
    <ligand>
        <name>Zn(2+)</name>
        <dbReference type="ChEBI" id="CHEBI:29105"/>
    </ligand>
</feature>
<keyword evidence="10" id="KW-0539">Nucleus</keyword>
<dbReference type="InterPro" id="IPR012934">
    <property type="entry name" value="Znf_AD"/>
</dbReference>
<evidence type="ECO:0000256" key="1">
    <source>
        <dbReference type="ARBA" id="ARBA00004123"/>
    </source>
</evidence>
<feature type="domain" description="C2H2-type" evidence="13">
    <location>
        <begin position="523"/>
        <end position="550"/>
    </location>
</feature>
<organism evidence="15 16">
    <name type="scientific">Brassicogethes aeneus</name>
    <name type="common">Rape pollen beetle</name>
    <name type="synonym">Meligethes aeneus</name>
    <dbReference type="NCBI Taxonomy" id="1431903"/>
    <lineage>
        <taxon>Eukaryota</taxon>
        <taxon>Metazoa</taxon>
        <taxon>Ecdysozoa</taxon>
        <taxon>Arthropoda</taxon>
        <taxon>Hexapoda</taxon>
        <taxon>Insecta</taxon>
        <taxon>Pterygota</taxon>
        <taxon>Neoptera</taxon>
        <taxon>Endopterygota</taxon>
        <taxon>Coleoptera</taxon>
        <taxon>Polyphaga</taxon>
        <taxon>Cucujiformia</taxon>
        <taxon>Nitidulidae</taxon>
        <taxon>Meligethinae</taxon>
        <taxon>Brassicogethes</taxon>
    </lineage>
</organism>
<feature type="domain" description="C2H2-type" evidence="13">
    <location>
        <begin position="495"/>
        <end position="522"/>
    </location>
</feature>
<evidence type="ECO:0000256" key="7">
    <source>
        <dbReference type="ARBA" id="ARBA00023015"/>
    </source>
</evidence>
<feature type="domain" description="C2H2-type" evidence="13">
    <location>
        <begin position="185"/>
        <end position="213"/>
    </location>
</feature>
<dbReference type="GO" id="GO:0008270">
    <property type="term" value="F:zinc ion binding"/>
    <property type="evidence" value="ECO:0007669"/>
    <property type="project" value="UniProtKB-UniRule"/>
</dbReference>
<evidence type="ECO:0000256" key="12">
    <source>
        <dbReference type="PROSITE-ProRule" id="PRU01263"/>
    </source>
</evidence>
<dbReference type="InterPro" id="IPR036236">
    <property type="entry name" value="Znf_C2H2_sf"/>
</dbReference>
<dbReference type="Gene3D" id="3.40.1800.20">
    <property type="match status" value="1"/>
</dbReference>
<keyword evidence="5 11" id="KW-0863">Zinc-finger</keyword>
<feature type="domain" description="C2H2-type" evidence="13">
    <location>
        <begin position="298"/>
        <end position="325"/>
    </location>
</feature>
<evidence type="ECO:0000256" key="5">
    <source>
        <dbReference type="ARBA" id="ARBA00022771"/>
    </source>
</evidence>
<dbReference type="PANTHER" id="PTHR47772:SF13">
    <property type="entry name" value="GASTRULA ZINC FINGER PROTEIN XLCGF49.1-LIKE-RELATED"/>
    <property type="match status" value="1"/>
</dbReference>
<dbReference type="InterPro" id="IPR013087">
    <property type="entry name" value="Znf_C2H2_type"/>
</dbReference>
<dbReference type="Proteomes" id="UP001154078">
    <property type="component" value="Chromosome 6"/>
</dbReference>
<evidence type="ECO:0000256" key="4">
    <source>
        <dbReference type="ARBA" id="ARBA00022737"/>
    </source>
</evidence>
<keyword evidence="6 12" id="KW-0862">Zinc</keyword>
<dbReference type="Pfam" id="PF00096">
    <property type="entry name" value="zf-C2H2"/>
    <property type="match status" value="6"/>
</dbReference>
<evidence type="ECO:0000313" key="16">
    <source>
        <dbReference type="Proteomes" id="UP001154078"/>
    </source>
</evidence>
<evidence type="ECO:0000256" key="8">
    <source>
        <dbReference type="ARBA" id="ARBA00023125"/>
    </source>
</evidence>
<feature type="domain" description="C2H2-type" evidence="13">
    <location>
        <begin position="439"/>
        <end position="466"/>
    </location>
</feature>
<evidence type="ECO:0000256" key="3">
    <source>
        <dbReference type="ARBA" id="ARBA00022723"/>
    </source>
</evidence>
<accession>A0A9P0B730</accession>
<keyword evidence="7" id="KW-0805">Transcription regulation</keyword>
<dbReference type="SUPFAM" id="SSF57716">
    <property type="entry name" value="Glucocorticoid receptor-like (DNA-binding domain)"/>
    <property type="match status" value="1"/>
</dbReference>
<feature type="domain" description="C2H2-type" evidence="13">
    <location>
        <begin position="242"/>
        <end position="269"/>
    </location>
</feature>
<dbReference type="Gene3D" id="3.30.160.60">
    <property type="entry name" value="Classic Zinc Finger"/>
    <property type="match status" value="9"/>
</dbReference>
<dbReference type="FunFam" id="3.30.160.60:FF:000770">
    <property type="entry name" value="zinc finger protein 16"/>
    <property type="match status" value="1"/>
</dbReference>
<gene>
    <name evidence="15" type="ORF">MELIAE_LOCUS9229</name>
</gene>
<dbReference type="FunFam" id="3.30.160.60:FF:001506">
    <property type="entry name" value="Zinc finger protein"/>
    <property type="match status" value="1"/>
</dbReference>
<feature type="domain" description="C2H2-type" evidence="13">
    <location>
        <begin position="270"/>
        <end position="297"/>
    </location>
</feature>
<protein>
    <submittedName>
        <fullName evidence="15">Uncharacterized protein</fullName>
    </submittedName>
</protein>
<dbReference type="FunFam" id="3.30.160.60:FF:000624">
    <property type="entry name" value="zinc finger protein 697"/>
    <property type="match status" value="1"/>
</dbReference>
<dbReference type="PROSITE" id="PS00028">
    <property type="entry name" value="ZINC_FINGER_C2H2_1"/>
    <property type="match status" value="10"/>
</dbReference>
<proteinExistence type="inferred from homology"/>
<dbReference type="PROSITE" id="PS50157">
    <property type="entry name" value="ZINC_FINGER_C2H2_2"/>
    <property type="match status" value="10"/>
</dbReference>
<evidence type="ECO:0000256" key="6">
    <source>
        <dbReference type="ARBA" id="ARBA00022833"/>
    </source>
</evidence>
<feature type="domain" description="C2H2-type" evidence="13">
    <location>
        <begin position="467"/>
        <end position="494"/>
    </location>
</feature>
<keyword evidence="4" id="KW-0677">Repeat</keyword>
<evidence type="ECO:0000259" key="14">
    <source>
        <dbReference type="PROSITE" id="PS51915"/>
    </source>
</evidence>
<dbReference type="PROSITE" id="PS51915">
    <property type="entry name" value="ZAD"/>
    <property type="match status" value="1"/>
</dbReference>
<feature type="binding site" evidence="12">
    <location>
        <position position="64"/>
    </location>
    <ligand>
        <name>Zn(2+)</name>
        <dbReference type="ChEBI" id="CHEBI:29105"/>
    </ligand>
</feature>
<dbReference type="InterPro" id="IPR050636">
    <property type="entry name" value="C2H2-ZF_domain-containing"/>
</dbReference>
<dbReference type="GO" id="GO:0032502">
    <property type="term" value="P:developmental process"/>
    <property type="evidence" value="ECO:0007669"/>
    <property type="project" value="UniProtKB-ARBA"/>
</dbReference>
<feature type="domain" description="C2H2-type" evidence="13">
    <location>
        <begin position="156"/>
        <end position="184"/>
    </location>
</feature>
<evidence type="ECO:0000256" key="2">
    <source>
        <dbReference type="ARBA" id="ARBA00006991"/>
    </source>
</evidence>
<dbReference type="GO" id="GO:0003677">
    <property type="term" value="F:DNA binding"/>
    <property type="evidence" value="ECO:0007669"/>
    <property type="project" value="UniProtKB-KW"/>
</dbReference>
<keyword evidence="9" id="KW-0804">Transcription</keyword>
<dbReference type="AlphaFoldDB" id="A0A9P0B730"/>
<dbReference type="PANTHER" id="PTHR47772">
    <property type="entry name" value="ZINC FINGER PROTEIN 200"/>
    <property type="match status" value="1"/>
</dbReference>
<dbReference type="FunFam" id="3.30.160.60:FF:000202">
    <property type="entry name" value="Zinc finger protein 574"/>
    <property type="match status" value="1"/>
</dbReference>
<dbReference type="SMART" id="SM00868">
    <property type="entry name" value="zf-AD"/>
    <property type="match status" value="1"/>
</dbReference>
<reference evidence="15" key="1">
    <citation type="submission" date="2021-12" db="EMBL/GenBank/DDBJ databases">
        <authorList>
            <person name="King R."/>
        </authorList>
    </citation>
    <scope>NUCLEOTIDE SEQUENCE</scope>
</reference>
<keyword evidence="3 12" id="KW-0479">Metal-binding</keyword>
<feature type="domain" description="C2H2-type" evidence="13">
    <location>
        <begin position="214"/>
        <end position="241"/>
    </location>
</feature>